<dbReference type="AlphaFoldDB" id="A0AAU8RPE9"/>
<gene>
    <name evidence="1" type="ORF">O3E_00725</name>
</gene>
<protein>
    <recommendedName>
        <fullName evidence="3">Transmembrane protein</fullName>
    </recommendedName>
</protein>
<evidence type="ECO:0000313" key="2">
    <source>
        <dbReference type="Proteomes" id="UP000031624"/>
    </source>
</evidence>
<organism evidence="1 2">
    <name type="scientific">Candidatus Portiera aleyrodidarum MED</name>
    <name type="common">Bemisia tabaci</name>
    <dbReference type="NCBI Taxonomy" id="1163752"/>
    <lineage>
        <taxon>Bacteria</taxon>
        <taxon>Pseudomonadati</taxon>
        <taxon>Pseudomonadota</taxon>
        <taxon>Gammaproteobacteria</taxon>
        <taxon>Candidatus Johnevansiales</taxon>
        <taxon>Candidatus Johnevansiaceae</taxon>
        <taxon>Candidatus Portiera</taxon>
    </lineage>
</organism>
<evidence type="ECO:0008006" key="3">
    <source>
        <dbReference type="Google" id="ProtNLM"/>
    </source>
</evidence>
<proteinExistence type="predicted"/>
<dbReference type="EMBL" id="CP007563">
    <property type="protein sequence ID" value="AJF24064.1"/>
    <property type="molecule type" value="Genomic_DNA"/>
</dbReference>
<evidence type="ECO:0000313" key="1">
    <source>
        <dbReference type="EMBL" id="AJF24064.1"/>
    </source>
</evidence>
<accession>A0AAU8RPE9</accession>
<dbReference type="Proteomes" id="UP000031624">
    <property type="component" value="Chromosome"/>
</dbReference>
<reference evidence="1 2" key="1">
    <citation type="submission" date="2014-04" db="EMBL/GenBank/DDBJ databases">
        <title>Genome reduction and metabolic complementation of the dual endosymbionts in the whitefly Bemisia tabaci.</title>
        <authorList>
            <person name="Rao Q."/>
            <person name="Rollat-Farnier P.-A."/>
            <person name="Zhang Z.-X."/>
            <person name="Santos-Garcia D."/>
            <person name="Silva F.J."/>
            <person name="Moya A."/>
            <person name="Zhu D.-T."/>
            <person name="Klein C.C."/>
            <person name="Vavre F."/>
            <person name="Sagot M.-F."/>
            <person name="Liu S.-S."/>
            <person name="Mouton L."/>
            <person name="Wang X.-W."/>
        </authorList>
    </citation>
    <scope>NUCLEOTIDE SEQUENCE [LARGE SCALE GENOMIC DNA]</scope>
    <source>
        <strain evidence="1 2">BT-Q</strain>
    </source>
</reference>
<dbReference type="KEGG" id="paly:O3E_00725"/>
<sequence>MCCSCVFDDLCKCVVVVYGVRVLKRLLVCVVVLKESKRLLVCVVVLKKQVRSCKKKEGKGKNWQLAVGSWQLAVGVGVGVGVL</sequence>
<dbReference type="RefSeq" id="WP_040966654.1">
    <property type="nucleotide sequence ID" value="NZ_CP007563.1"/>
</dbReference>
<name>A0AAU8RPE9_9GAMM</name>